<sequence length="39" mass="4082">MPGLTSGHQLDVWKPSANACHTHVSVVLESGLRASARAP</sequence>
<reference evidence="1" key="1">
    <citation type="submission" date="2013-05" db="EMBL/GenBank/DDBJ databases">
        <title>Genome assembly of Cystobacter fuscus DSM 2262.</title>
        <authorList>
            <person name="Sharma G."/>
            <person name="Khatri I."/>
            <person name="Kaur C."/>
            <person name="Mayilraj S."/>
            <person name="Subramanian S."/>
        </authorList>
    </citation>
    <scope>NUCLEOTIDE SEQUENCE [LARGE SCALE GENOMIC DNA]</scope>
    <source>
        <strain evidence="1">DSM 2262</strain>
    </source>
</reference>
<dbReference type="Proteomes" id="UP000011682">
    <property type="component" value="Unassembled WGS sequence"/>
</dbReference>
<gene>
    <name evidence="1" type="ORF">D187_000648</name>
</gene>
<dbReference type="EMBL" id="ANAH02000001">
    <property type="protein sequence ID" value="EPX65223.1"/>
    <property type="molecule type" value="Genomic_DNA"/>
</dbReference>
<organism evidence="1 2">
    <name type="scientific">Cystobacter fuscus (strain ATCC 25194 / DSM 2262 / NBRC 100088 / M29)</name>
    <dbReference type="NCBI Taxonomy" id="1242864"/>
    <lineage>
        <taxon>Bacteria</taxon>
        <taxon>Pseudomonadati</taxon>
        <taxon>Myxococcota</taxon>
        <taxon>Myxococcia</taxon>
        <taxon>Myxococcales</taxon>
        <taxon>Cystobacterineae</taxon>
        <taxon>Archangiaceae</taxon>
        <taxon>Cystobacter</taxon>
    </lineage>
</organism>
<evidence type="ECO:0000313" key="2">
    <source>
        <dbReference type="Proteomes" id="UP000011682"/>
    </source>
</evidence>
<comment type="caution">
    <text evidence="1">The sequence shown here is derived from an EMBL/GenBank/DDBJ whole genome shotgun (WGS) entry which is preliminary data.</text>
</comment>
<dbReference type="AlphaFoldDB" id="S9R820"/>
<proteinExistence type="predicted"/>
<name>S9R820_CYSF2</name>
<accession>S9R820</accession>
<keyword evidence="2" id="KW-1185">Reference proteome</keyword>
<evidence type="ECO:0000313" key="1">
    <source>
        <dbReference type="EMBL" id="EPX65223.1"/>
    </source>
</evidence>
<protein>
    <submittedName>
        <fullName evidence="1">Uncharacterized protein</fullName>
    </submittedName>
</protein>